<dbReference type="Gene3D" id="3.40.532.10">
    <property type="entry name" value="Peptidase C12, ubiquitin carboxyl-terminal hydrolase"/>
    <property type="match status" value="1"/>
</dbReference>
<keyword evidence="4 7" id="KW-0833">Ubl conjugation pathway</keyword>
<dbReference type="Pfam" id="PF01088">
    <property type="entry name" value="Peptidase_C12"/>
    <property type="match status" value="1"/>
</dbReference>
<evidence type="ECO:0000259" key="8">
    <source>
        <dbReference type="PROSITE" id="PS52048"/>
    </source>
</evidence>
<evidence type="ECO:0000256" key="7">
    <source>
        <dbReference type="PROSITE-ProRule" id="PRU01393"/>
    </source>
</evidence>
<gene>
    <name evidence="9" type="ORF">HETSPECPRED_004243</name>
</gene>
<keyword evidence="6 7" id="KW-0788">Thiol protease</keyword>
<evidence type="ECO:0000256" key="2">
    <source>
        <dbReference type="ARBA" id="ARBA00012759"/>
    </source>
</evidence>
<feature type="site" description="Important for enzyme activity" evidence="7">
    <location>
        <position position="172"/>
    </location>
</feature>
<dbReference type="FunFam" id="3.40.532.10:FF:000010">
    <property type="entry name" value="Ubiquitin carboxyl-terminal hydrolase"/>
    <property type="match status" value="1"/>
</dbReference>
<keyword evidence="10" id="KW-1185">Reference proteome</keyword>
<feature type="site" description="Transition state stabilizer" evidence="7">
    <location>
        <position position="60"/>
    </location>
</feature>
<dbReference type="PANTHER" id="PTHR10589">
    <property type="entry name" value="UBIQUITIN CARBOXYL-TERMINAL HYDROLASE"/>
    <property type="match status" value="1"/>
</dbReference>
<dbReference type="OrthoDB" id="1924260at2759"/>
<evidence type="ECO:0000256" key="4">
    <source>
        <dbReference type="ARBA" id="ARBA00022786"/>
    </source>
</evidence>
<reference evidence="9" key="1">
    <citation type="submission" date="2021-03" db="EMBL/GenBank/DDBJ databases">
        <authorList>
            <person name="Tagirdzhanova G."/>
        </authorList>
    </citation>
    <scope>NUCLEOTIDE SEQUENCE</scope>
</reference>
<dbReference type="GO" id="GO:0005737">
    <property type="term" value="C:cytoplasm"/>
    <property type="evidence" value="ECO:0007669"/>
    <property type="project" value="TreeGrafter"/>
</dbReference>
<dbReference type="InterPro" id="IPR038765">
    <property type="entry name" value="Papain-like_cys_pep_sf"/>
</dbReference>
<evidence type="ECO:0000256" key="1">
    <source>
        <dbReference type="ARBA" id="ARBA00000707"/>
    </source>
</evidence>
<feature type="domain" description="UCH catalytic" evidence="8">
    <location>
        <begin position="1"/>
        <end position="218"/>
    </location>
</feature>
<evidence type="ECO:0000256" key="5">
    <source>
        <dbReference type="ARBA" id="ARBA00022801"/>
    </source>
</evidence>
<comment type="catalytic activity">
    <reaction evidence="1 7">
        <text>Thiol-dependent hydrolysis of ester, thioester, amide, peptide and isopeptide bonds formed by the C-terminal Gly of ubiquitin (a 76-residue protein attached to proteins as an intracellular targeting signal).</text>
        <dbReference type="EC" id="3.4.19.12"/>
    </reaction>
</comment>
<proteinExistence type="inferred from homology"/>
<accession>A0A8H3F7Z3</accession>
<evidence type="ECO:0000313" key="9">
    <source>
        <dbReference type="EMBL" id="CAF9920337.1"/>
    </source>
</evidence>
<evidence type="ECO:0000313" key="10">
    <source>
        <dbReference type="Proteomes" id="UP000664521"/>
    </source>
</evidence>
<comment type="caution">
    <text evidence="9">The sequence shown here is derived from an EMBL/GenBank/DDBJ whole genome shotgun (WGS) entry which is preliminary data.</text>
</comment>
<dbReference type="Proteomes" id="UP000664521">
    <property type="component" value="Unassembled WGS sequence"/>
</dbReference>
<dbReference type="GO" id="GO:0004843">
    <property type="term" value="F:cysteine-type deubiquitinase activity"/>
    <property type="evidence" value="ECO:0007669"/>
    <property type="project" value="UniProtKB-UniRule"/>
</dbReference>
<evidence type="ECO:0000256" key="6">
    <source>
        <dbReference type="ARBA" id="ARBA00022807"/>
    </source>
</evidence>
<feature type="active site" description="Proton donor" evidence="7">
    <location>
        <position position="157"/>
    </location>
</feature>
<evidence type="ECO:0000256" key="3">
    <source>
        <dbReference type="ARBA" id="ARBA00022670"/>
    </source>
</evidence>
<keyword evidence="5 7" id="KW-0378">Hydrolase</keyword>
<dbReference type="SUPFAM" id="SSF54001">
    <property type="entry name" value="Cysteine proteinases"/>
    <property type="match status" value="1"/>
</dbReference>
<protein>
    <recommendedName>
        <fullName evidence="2 7">ubiquitinyl hydrolase 1</fullName>
        <ecNumber evidence="2 7">3.4.19.12</ecNumber>
    </recommendedName>
</protein>
<comment type="similarity">
    <text evidence="7">Belongs to the peptidase C12 family.</text>
</comment>
<dbReference type="GO" id="GO:0006511">
    <property type="term" value="P:ubiquitin-dependent protein catabolic process"/>
    <property type="evidence" value="ECO:0007669"/>
    <property type="project" value="UniProtKB-UniRule"/>
</dbReference>
<dbReference type="GO" id="GO:0016579">
    <property type="term" value="P:protein deubiquitination"/>
    <property type="evidence" value="ECO:0007669"/>
    <property type="project" value="TreeGrafter"/>
</dbReference>
<dbReference type="AlphaFoldDB" id="A0A8H3F7Z3"/>
<dbReference type="InterPro" id="IPR001578">
    <property type="entry name" value="Peptidase_C12_UCH"/>
</dbReference>
<dbReference type="InterPro" id="IPR036959">
    <property type="entry name" value="Peptidase_C12_UCH_sf"/>
</dbReference>
<keyword evidence="3 7" id="KW-0645">Protease</keyword>
<sequence length="372" mass="41702">MLREFGVEGVKVQEIVSLDEELLTCLPRPIYGLVFLFKWREEDPDKLEQSCPEEVWFANQTVSNACASVAMLNIVNNIPTIELGEHLQQFKEFTKELSPALRGDAISNFTFVKEVHNSFARKMDMLNADLHMKTEVTARKQSKRPKSGNDDEDTGFHFIAYVPIDDNVWKLDGLKRQPQKLGTAKSADWVRKAKPDIEACMSEYEEGHIEFAILSLVRDPLLDLLPALAINVRGIQALAAHLRGITAEKDEGRSTEHQEWPPDDGTLIGPDLTIGLTQDAIEQAQAPPSIESALGSHVISTILLCQQELCVAQTKLRSLIRDECEAKHSDEEKANARRHDYGPLALKLAQILARKPIVGYEKSGSRSKKQKK</sequence>
<dbReference type="PROSITE" id="PS52048">
    <property type="entry name" value="UCH_DOMAIN"/>
    <property type="match status" value="1"/>
</dbReference>
<organism evidence="9 10">
    <name type="scientific">Heterodermia speciosa</name>
    <dbReference type="NCBI Taxonomy" id="116794"/>
    <lineage>
        <taxon>Eukaryota</taxon>
        <taxon>Fungi</taxon>
        <taxon>Dikarya</taxon>
        <taxon>Ascomycota</taxon>
        <taxon>Pezizomycotina</taxon>
        <taxon>Lecanoromycetes</taxon>
        <taxon>OSLEUM clade</taxon>
        <taxon>Lecanoromycetidae</taxon>
        <taxon>Caliciales</taxon>
        <taxon>Physciaceae</taxon>
        <taxon>Heterodermia</taxon>
    </lineage>
</organism>
<dbReference type="PANTHER" id="PTHR10589:SF29">
    <property type="entry name" value="UBIQUITIN CARBOXYL-TERMINAL HYDROLASE"/>
    <property type="match status" value="1"/>
</dbReference>
<dbReference type="EMBL" id="CAJPDS010000025">
    <property type="protein sequence ID" value="CAF9920337.1"/>
    <property type="molecule type" value="Genomic_DNA"/>
</dbReference>
<name>A0A8H3F7Z3_9LECA</name>
<dbReference type="EC" id="3.4.19.12" evidence="2 7"/>
<feature type="active site" description="Nucleophile" evidence="7">
    <location>
        <position position="66"/>
    </location>
</feature>